<dbReference type="Proteomes" id="UP000799444">
    <property type="component" value="Unassembled WGS sequence"/>
</dbReference>
<evidence type="ECO:0000313" key="1">
    <source>
        <dbReference type="EMBL" id="KAF2737130.1"/>
    </source>
</evidence>
<accession>A0A9P4V683</accession>
<reference evidence="1" key="1">
    <citation type="journal article" date="2020" name="Stud. Mycol.">
        <title>101 Dothideomycetes genomes: a test case for predicting lifestyles and emergence of pathogens.</title>
        <authorList>
            <person name="Haridas S."/>
            <person name="Albert R."/>
            <person name="Binder M."/>
            <person name="Bloem J."/>
            <person name="Labutti K."/>
            <person name="Salamov A."/>
            <person name="Andreopoulos B."/>
            <person name="Baker S."/>
            <person name="Barry K."/>
            <person name="Bills G."/>
            <person name="Bluhm B."/>
            <person name="Cannon C."/>
            <person name="Castanera R."/>
            <person name="Culley D."/>
            <person name="Daum C."/>
            <person name="Ezra D."/>
            <person name="Gonzalez J."/>
            <person name="Henrissat B."/>
            <person name="Kuo A."/>
            <person name="Liang C."/>
            <person name="Lipzen A."/>
            <person name="Lutzoni F."/>
            <person name="Magnuson J."/>
            <person name="Mondo S."/>
            <person name="Nolan M."/>
            <person name="Ohm R."/>
            <person name="Pangilinan J."/>
            <person name="Park H.-J."/>
            <person name="Ramirez L."/>
            <person name="Alfaro M."/>
            <person name="Sun H."/>
            <person name="Tritt A."/>
            <person name="Yoshinaga Y."/>
            <person name="Zwiers L.-H."/>
            <person name="Turgeon B."/>
            <person name="Goodwin S."/>
            <person name="Spatafora J."/>
            <person name="Crous P."/>
            <person name="Grigoriev I."/>
        </authorList>
    </citation>
    <scope>NUCLEOTIDE SEQUENCE</scope>
    <source>
        <strain evidence="1">CBS 125425</strain>
    </source>
</reference>
<name>A0A9P4V683_9PLEO</name>
<gene>
    <name evidence="1" type="ORF">EJ04DRAFT_521354</name>
</gene>
<dbReference type="EMBL" id="ML996118">
    <property type="protein sequence ID" value="KAF2737130.1"/>
    <property type="molecule type" value="Genomic_DNA"/>
</dbReference>
<protein>
    <submittedName>
        <fullName evidence="1">Uncharacterized protein</fullName>
    </submittedName>
</protein>
<dbReference type="OrthoDB" id="3673741at2759"/>
<organism evidence="1 2">
    <name type="scientific">Polyplosphaeria fusca</name>
    <dbReference type="NCBI Taxonomy" id="682080"/>
    <lineage>
        <taxon>Eukaryota</taxon>
        <taxon>Fungi</taxon>
        <taxon>Dikarya</taxon>
        <taxon>Ascomycota</taxon>
        <taxon>Pezizomycotina</taxon>
        <taxon>Dothideomycetes</taxon>
        <taxon>Pleosporomycetidae</taxon>
        <taxon>Pleosporales</taxon>
        <taxon>Tetraplosphaeriaceae</taxon>
        <taxon>Polyplosphaeria</taxon>
    </lineage>
</organism>
<comment type="caution">
    <text evidence="1">The sequence shown here is derived from an EMBL/GenBank/DDBJ whole genome shotgun (WGS) entry which is preliminary data.</text>
</comment>
<dbReference type="AlphaFoldDB" id="A0A9P4V683"/>
<proteinExistence type="predicted"/>
<sequence length="410" mass="46223">MVGMLTVKSDGTEGMVIYNDSDGQLCPSSETTIRILENGEICFRCVAPPTFESIALLLLFPRTTLKINLDDSTQSHLYRDCLATLMVNKVLHNYELSFWQDNYFKLEMTSFTRRTSFCCFSMFRQWFCGQESCESHPNALSGRPAKMKHLQLDLCFDLRETVSLDELRISIIQFILATSYVDGDTFKCSDAAARRSESATHEPQSSIASVFPISVILSSLEPHSCGTSSHFDLSSLRINLAVFLAKLVDTYPRIRYKTCPDILIDGHGDIAEYRFKGESKFHSATGVRGRVGKDYTFNPRRYLPYPYTGTLWIDAFNGSTDAILTYLCETIYRPDQKAAQQAAERCQLAMHSFVPYSSTLINPDFSTEPQPAAWTCSINAAYNIGWSLLNDEGDYPSSDEHITRPTGLRL</sequence>
<keyword evidence="2" id="KW-1185">Reference proteome</keyword>
<evidence type="ECO:0000313" key="2">
    <source>
        <dbReference type="Proteomes" id="UP000799444"/>
    </source>
</evidence>